<dbReference type="CDD" id="cd07521">
    <property type="entry name" value="HAD_FCP1-like"/>
    <property type="match status" value="1"/>
</dbReference>
<proteinExistence type="predicted"/>
<dbReference type="GO" id="GO:1904262">
    <property type="term" value="P:negative regulation of TORC1 signaling"/>
    <property type="evidence" value="ECO:0007669"/>
    <property type="project" value="UniProtKB-ARBA"/>
</dbReference>
<dbReference type="InterPro" id="IPR011948">
    <property type="entry name" value="Dullard_phosphatase"/>
</dbReference>
<dbReference type="FunFam" id="3.40.50.1000:FF:000043">
    <property type="entry name" value="General stress response phosphoprotein phosphatase Psr1/2"/>
    <property type="match status" value="1"/>
</dbReference>
<dbReference type="InterPro" id="IPR036412">
    <property type="entry name" value="HAD-like_sf"/>
</dbReference>
<dbReference type="Proteomes" id="UP000225277">
    <property type="component" value="Unassembled WGS sequence"/>
</dbReference>
<gene>
    <name evidence="3" type="ORF">RCC_10600</name>
</gene>
<feature type="compositionally biased region" description="Polar residues" evidence="1">
    <location>
        <begin position="156"/>
        <end position="183"/>
    </location>
</feature>
<evidence type="ECO:0000313" key="4">
    <source>
        <dbReference type="Proteomes" id="UP000225277"/>
    </source>
</evidence>
<dbReference type="GO" id="GO:0016791">
    <property type="term" value="F:phosphatase activity"/>
    <property type="evidence" value="ECO:0007669"/>
    <property type="project" value="InterPro"/>
</dbReference>
<dbReference type="EMBL" id="FJUY01000023">
    <property type="protein sequence ID" value="CZT24872.1"/>
    <property type="molecule type" value="Genomic_DNA"/>
</dbReference>
<feature type="compositionally biased region" description="Basic and acidic residues" evidence="1">
    <location>
        <begin position="311"/>
        <end position="320"/>
    </location>
</feature>
<feature type="region of interest" description="Disordered" evidence="1">
    <location>
        <begin position="141"/>
        <end position="363"/>
    </location>
</feature>
<dbReference type="PROSITE" id="PS50969">
    <property type="entry name" value="FCP1"/>
    <property type="match status" value="1"/>
</dbReference>
<feature type="compositionally biased region" description="Polar residues" evidence="1">
    <location>
        <begin position="252"/>
        <end position="261"/>
    </location>
</feature>
<feature type="region of interest" description="Disordered" evidence="1">
    <location>
        <begin position="1"/>
        <end position="125"/>
    </location>
</feature>
<dbReference type="GO" id="GO:0009651">
    <property type="term" value="P:response to salt stress"/>
    <property type="evidence" value="ECO:0007669"/>
    <property type="project" value="UniProtKB-ARBA"/>
</dbReference>
<feature type="compositionally biased region" description="Basic and acidic residues" evidence="1">
    <location>
        <begin position="184"/>
        <end position="194"/>
    </location>
</feature>
<dbReference type="InterPro" id="IPR004274">
    <property type="entry name" value="FCP1_dom"/>
</dbReference>
<dbReference type="GeneID" id="35605641"/>
<feature type="compositionally biased region" description="Low complexity" evidence="1">
    <location>
        <begin position="54"/>
        <end position="66"/>
    </location>
</feature>
<dbReference type="PANTHER" id="PTHR12210">
    <property type="entry name" value="DULLARD PROTEIN PHOSPHATASE"/>
    <property type="match status" value="1"/>
</dbReference>
<organism evidence="3 4">
    <name type="scientific">Ramularia collo-cygni</name>
    <dbReference type="NCBI Taxonomy" id="112498"/>
    <lineage>
        <taxon>Eukaryota</taxon>
        <taxon>Fungi</taxon>
        <taxon>Dikarya</taxon>
        <taxon>Ascomycota</taxon>
        <taxon>Pezizomycotina</taxon>
        <taxon>Dothideomycetes</taxon>
        <taxon>Dothideomycetidae</taxon>
        <taxon>Mycosphaerellales</taxon>
        <taxon>Mycosphaerellaceae</taxon>
        <taxon>Ramularia</taxon>
    </lineage>
</organism>
<evidence type="ECO:0000256" key="1">
    <source>
        <dbReference type="SAM" id="MobiDB-lite"/>
    </source>
</evidence>
<dbReference type="Pfam" id="PF03031">
    <property type="entry name" value="NIF"/>
    <property type="match status" value="1"/>
</dbReference>
<protein>
    <submittedName>
        <fullName evidence="3">Related to plasma membrane phosphatase required for sodium stress response</fullName>
    </submittedName>
</protein>
<sequence>MSQSGAPPTQDGIAIGSSTSAQTPPNATSSQPLGDASVAEQPQGTPAVLSVPAQGSPPQGSSTSTGETANERSDSIGRGSKRSLMRKREPSSGSRRNERAAMSSSEKASRAPDGGQSELQGQPKAKKKGGLFAFLCCGSSDTQDVGALDQPAKPATKQQPARVQQPSQIRNPATANTTDTSVDPSKEVIDEKTEQTLYANGSQPEARLSPSDTEKMPQSETNADKPTPEISADVPRQASETPAPGNPAPDNQVASPPQIITSMAPPVTPVDNPAGPSIAVIAPTPTIPQSEDDIISDRTSQQIERDEDIEMNDKLPLTEKEAEEIQNEASQSQGSSLTSLPGPPPLPANDGAVPSDSQASTQDQQRWLLPAMRPEHRGRKCLVLDLDETLVHSSFKILHQADFTIPVEIEGQYHNVYVIKRPGVDTFLKRVGELYEVVVFTASVSKYGDPLLDQLDIHHVVHHRLFRESCYNHQGNYVKDLSQVGRDLKETIIIDNSPTSYIFHPQHAVPISSWFSDAHDNELLDLIPVLEDLASSHVQDVSLVLDVAL</sequence>
<dbReference type="AlphaFoldDB" id="A0A2D3VHQ6"/>
<feature type="compositionally biased region" description="Low complexity" evidence="1">
    <location>
        <begin position="330"/>
        <end position="340"/>
    </location>
</feature>
<feature type="compositionally biased region" description="Polar residues" evidence="1">
    <location>
        <begin position="16"/>
        <end position="32"/>
    </location>
</feature>
<dbReference type="STRING" id="112498.A0A2D3VHQ6"/>
<evidence type="ECO:0000259" key="2">
    <source>
        <dbReference type="PROSITE" id="PS50969"/>
    </source>
</evidence>
<dbReference type="InterPro" id="IPR023214">
    <property type="entry name" value="HAD_sf"/>
</dbReference>
<evidence type="ECO:0000313" key="3">
    <source>
        <dbReference type="EMBL" id="CZT24872.1"/>
    </source>
</evidence>
<dbReference type="Gene3D" id="3.40.50.1000">
    <property type="entry name" value="HAD superfamily/HAD-like"/>
    <property type="match status" value="1"/>
</dbReference>
<dbReference type="GO" id="GO:0034198">
    <property type="term" value="P:cellular response to amino acid starvation"/>
    <property type="evidence" value="ECO:0007669"/>
    <property type="project" value="UniProtKB-ARBA"/>
</dbReference>
<name>A0A2D3VHQ6_9PEZI</name>
<dbReference type="InterPro" id="IPR050365">
    <property type="entry name" value="TIM50"/>
</dbReference>
<dbReference type="OrthoDB" id="277011at2759"/>
<dbReference type="SUPFAM" id="SSF56784">
    <property type="entry name" value="HAD-like"/>
    <property type="match status" value="1"/>
</dbReference>
<keyword evidence="4" id="KW-1185">Reference proteome</keyword>
<reference evidence="3 4" key="1">
    <citation type="submission" date="2016-03" db="EMBL/GenBank/DDBJ databases">
        <authorList>
            <person name="Ploux O."/>
        </authorList>
    </citation>
    <scope>NUCLEOTIDE SEQUENCE [LARGE SCALE GENOMIC DNA]</scope>
    <source>
        <strain evidence="3 4">URUG2</strain>
    </source>
</reference>
<dbReference type="GO" id="GO:0045944">
    <property type="term" value="P:positive regulation of transcription by RNA polymerase II"/>
    <property type="evidence" value="ECO:0007669"/>
    <property type="project" value="UniProtKB-ARBA"/>
</dbReference>
<feature type="compositionally biased region" description="Basic and acidic residues" evidence="1">
    <location>
        <begin position="212"/>
        <end position="227"/>
    </location>
</feature>
<dbReference type="RefSeq" id="XP_023631595.1">
    <property type="nucleotide sequence ID" value="XM_023775827.1"/>
</dbReference>
<dbReference type="SMART" id="SM00577">
    <property type="entry name" value="CPDc"/>
    <property type="match status" value="1"/>
</dbReference>
<feature type="compositionally biased region" description="Basic and acidic residues" evidence="1">
    <location>
        <begin position="86"/>
        <end position="99"/>
    </location>
</feature>
<accession>A0A2D3VHQ6</accession>
<feature type="domain" description="FCP1 homology" evidence="2">
    <location>
        <begin position="375"/>
        <end position="533"/>
    </location>
</feature>
<dbReference type="NCBIfam" id="TIGR02251">
    <property type="entry name" value="HIF-SF_euk"/>
    <property type="match status" value="1"/>
</dbReference>